<dbReference type="Proteomes" id="UP000831532">
    <property type="component" value="Chromosome"/>
</dbReference>
<accession>A0ABY4A5L4</accession>
<sequence>MAASKLNPGVSQFPNGTVIAKLLFTTAPDSEVPYLKNTFEWRANIHVFNGVTCPNGALVRQRQAVRLIQIDLAVKDAPRWFANYPGSRAFDAGAIPTDYSLQIAMGIQNLNRSRTPVRSAANKDPSPLVIGAEDVKLMNRAFDSGRDIPLPIVIGKNLEYPFGR</sequence>
<reference evidence="1 2" key="1">
    <citation type="submission" date="2020-10" db="EMBL/GenBank/DDBJ databases">
        <title>Genome analysis of Massilia species.</title>
        <authorList>
            <person name="Jung D.-H."/>
        </authorList>
    </citation>
    <scope>NUCLEOTIDE SEQUENCE [LARGE SCALE GENOMIC DNA]</scope>
    <source>
        <strain evidence="2">sipir</strain>
    </source>
</reference>
<dbReference type="EMBL" id="CP063361">
    <property type="protein sequence ID" value="UOD29952.1"/>
    <property type="molecule type" value="Genomic_DNA"/>
</dbReference>
<evidence type="ECO:0000313" key="2">
    <source>
        <dbReference type="Proteomes" id="UP000831532"/>
    </source>
</evidence>
<proteinExistence type="predicted"/>
<dbReference type="RefSeq" id="WP_243491212.1">
    <property type="nucleotide sequence ID" value="NZ_CP063361.1"/>
</dbReference>
<gene>
    <name evidence="1" type="ORF">INH39_32125</name>
</gene>
<name>A0ABY4A5L4_9BURK</name>
<protein>
    <submittedName>
        <fullName evidence="1">Uncharacterized protein</fullName>
    </submittedName>
</protein>
<keyword evidence="2" id="KW-1185">Reference proteome</keyword>
<evidence type="ECO:0000313" key="1">
    <source>
        <dbReference type="EMBL" id="UOD29952.1"/>
    </source>
</evidence>
<organism evidence="1 2">
    <name type="scientific">Massilia violaceinigra</name>
    <dbReference type="NCBI Taxonomy" id="2045208"/>
    <lineage>
        <taxon>Bacteria</taxon>
        <taxon>Pseudomonadati</taxon>
        <taxon>Pseudomonadota</taxon>
        <taxon>Betaproteobacteria</taxon>
        <taxon>Burkholderiales</taxon>
        <taxon>Oxalobacteraceae</taxon>
        <taxon>Telluria group</taxon>
        <taxon>Massilia</taxon>
    </lineage>
</organism>